<keyword evidence="1" id="KW-0472">Membrane</keyword>
<feature type="transmembrane region" description="Helical" evidence="1">
    <location>
        <begin position="134"/>
        <end position="161"/>
    </location>
</feature>
<name>A0A6G1U492_9BACT</name>
<dbReference type="Proteomes" id="UP000480425">
    <property type="component" value="Unassembled WGS sequence"/>
</dbReference>
<evidence type="ECO:0000313" key="2">
    <source>
        <dbReference type="EMBL" id="MQN82246.1"/>
    </source>
</evidence>
<keyword evidence="1" id="KW-1133">Transmembrane helix</keyword>
<organism evidence="2 3">
    <name type="scientific">Segatella copri</name>
    <dbReference type="NCBI Taxonomy" id="165179"/>
    <lineage>
        <taxon>Bacteria</taxon>
        <taxon>Pseudomonadati</taxon>
        <taxon>Bacteroidota</taxon>
        <taxon>Bacteroidia</taxon>
        <taxon>Bacteroidales</taxon>
        <taxon>Prevotellaceae</taxon>
        <taxon>Segatella</taxon>
    </lineage>
</organism>
<proteinExistence type="predicted"/>
<comment type="caution">
    <text evidence="2">The sequence shown here is derived from an EMBL/GenBank/DDBJ whole genome shotgun (WGS) entry which is preliminary data.</text>
</comment>
<gene>
    <name evidence="2" type="ORF">F7D73_15140</name>
</gene>
<dbReference type="EMBL" id="VZCB01000101">
    <property type="protein sequence ID" value="MQN82246.1"/>
    <property type="molecule type" value="Genomic_DNA"/>
</dbReference>
<accession>A0A6G1U492</accession>
<protein>
    <submittedName>
        <fullName evidence="2">Uncharacterized protein</fullName>
    </submittedName>
</protein>
<dbReference type="RefSeq" id="WP_153126043.1">
    <property type="nucleotide sequence ID" value="NZ_JAHOEO010000040.1"/>
</dbReference>
<keyword evidence="1" id="KW-0812">Transmembrane</keyword>
<evidence type="ECO:0000256" key="1">
    <source>
        <dbReference type="SAM" id="Phobius"/>
    </source>
</evidence>
<evidence type="ECO:0000313" key="3">
    <source>
        <dbReference type="Proteomes" id="UP000480425"/>
    </source>
</evidence>
<reference evidence="2 3" key="1">
    <citation type="submission" date="2019-09" db="EMBL/GenBank/DDBJ databases">
        <title>Distinct polysaccharide growth profiles of human intestinal Prevotella copri isolates.</title>
        <authorList>
            <person name="Fehlner-Peach H."/>
            <person name="Magnabosco C."/>
            <person name="Raghavan V."/>
            <person name="Scher J.U."/>
            <person name="Tett A."/>
            <person name="Cox L.M."/>
            <person name="Gottsegen C."/>
            <person name="Watters A."/>
            <person name="Wiltshire- Gordon J.D."/>
            <person name="Segata N."/>
            <person name="Bonneau R."/>
            <person name="Littman D.R."/>
        </authorList>
    </citation>
    <scope>NUCLEOTIDE SEQUENCE [LARGE SCALE GENOMIC DNA]</scope>
    <source>
        <strain evidence="3">iA622</strain>
    </source>
</reference>
<sequence>MDSVRDLSKEKDIIRIIGRMPDRVLDKEAAAEGTDILDRIYEVHIGTQDNLIEMLQKAGYKVTESDSYTAVIIGERVSENTLKSLPEGCKKIDVFSIASWLVENKIANKKYTFHKELPSIENVEKKEVNGGTKALAIIAVIVVLVIVIFLCPVLLFVLIFVPGALKVFIRSFH</sequence>
<dbReference type="AlphaFoldDB" id="A0A6G1U492"/>